<feature type="domain" description="Histidine kinase" evidence="8">
    <location>
        <begin position="429"/>
        <end position="652"/>
    </location>
</feature>
<dbReference type="Pfam" id="PF02518">
    <property type="entry name" value="HATPase_c"/>
    <property type="match status" value="1"/>
</dbReference>
<keyword evidence="13" id="KW-1185">Reference proteome</keyword>
<dbReference type="Pfam" id="PF08447">
    <property type="entry name" value="PAS_3"/>
    <property type="match status" value="1"/>
</dbReference>
<dbReference type="EMBL" id="JAAVJL010000001">
    <property type="protein sequence ID" value="NMF57226.1"/>
    <property type="molecule type" value="Genomic_DNA"/>
</dbReference>
<keyword evidence="4" id="KW-0418">Kinase</keyword>
<dbReference type="InterPro" id="IPR001789">
    <property type="entry name" value="Sig_transdc_resp-reg_receiver"/>
</dbReference>
<dbReference type="Gene3D" id="1.10.287.130">
    <property type="match status" value="1"/>
</dbReference>
<dbReference type="InterPro" id="IPR036890">
    <property type="entry name" value="HATPase_C_sf"/>
</dbReference>
<dbReference type="PROSITE" id="PS50112">
    <property type="entry name" value="PAS"/>
    <property type="match status" value="1"/>
</dbReference>
<dbReference type="SUPFAM" id="SSF55785">
    <property type="entry name" value="PYP-like sensor domain (PAS domain)"/>
    <property type="match status" value="2"/>
</dbReference>
<dbReference type="SMART" id="SM00387">
    <property type="entry name" value="HATPase_c"/>
    <property type="match status" value="1"/>
</dbReference>
<dbReference type="Pfam" id="PF00512">
    <property type="entry name" value="HisKA"/>
    <property type="match status" value="1"/>
</dbReference>
<feature type="domain" description="PAC" evidence="11">
    <location>
        <begin position="216"/>
        <end position="268"/>
    </location>
</feature>
<feature type="domain" description="Response regulatory" evidence="9">
    <location>
        <begin position="11"/>
        <end position="127"/>
    </location>
</feature>
<feature type="coiled-coil region" evidence="7">
    <location>
        <begin position="259"/>
        <end position="297"/>
    </location>
</feature>
<feature type="modified residue" description="4-aspartylphosphate" evidence="6">
    <location>
        <position position="60"/>
    </location>
</feature>
<feature type="domain" description="PAS" evidence="10">
    <location>
        <begin position="290"/>
        <end position="361"/>
    </location>
</feature>
<evidence type="ECO:0000259" key="9">
    <source>
        <dbReference type="PROSITE" id="PS50110"/>
    </source>
</evidence>
<dbReference type="PROSITE" id="PS50109">
    <property type="entry name" value="HIS_KIN"/>
    <property type="match status" value="1"/>
</dbReference>
<dbReference type="SMART" id="SM00388">
    <property type="entry name" value="HisKA"/>
    <property type="match status" value="1"/>
</dbReference>
<dbReference type="SMART" id="SM00091">
    <property type="entry name" value="PAS"/>
    <property type="match status" value="2"/>
</dbReference>
<dbReference type="PROSITE" id="PS50113">
    <property type="entry name" value="PAC"/>
    <property type="match status" value="1"/>
</dbReference>
<dbReference type="InterPro" id="IPR035965">
    <property type="entry name" value="PAS-like_dom_sf"/>
</dbReference>
<dbReference type="InterPro" id="IPR000014">
    <property type="entry name" value="PAS"/>
</dbReference>
<dbReference type="PRINTS" id="PR00344">
    <property type="entry name" value="BCTRLSENSOR"/>
</dbReference>
<keyword evidence="4" id="KW-0808">Transferase</keyword>
<dbReference type="SMART" id="SM00086">
    <property type="entry name" value="PAC"/>
    <property type="match status" value="2"/>
</dbReference>
<evidence type="ECO:0000256" key="6">
    <source>
        <dbReference type="PROSITE-ProRule" id="PRU00169"/>
    </source>
</evidence>
<evidence type="ECO:0000256" key="7">
    <source>
        <dbReference type="SAM" id="Coils"/>
    </source>
</evidence>
<dbReference type="Pfam" id="PF13426">
    <property type="entry name" value="PAS_9"/>
    <property type="match status" value="1"/>
</dbReference>
<proteinExistence type="predicted"/>
<evidence type="ECO:0000259" key="11">
    <source>
        <dbReference type="PROSITE" id="PS50113"/>
    </source>
</evidence>
<comment type="caution">
    <text evidence="12">The sequence shown here is derived from an EMBL/GenBank/DDBJ whole genome shotgun (WGS) entry which is preliminary data.</text>
</comment>
<dbReference type="SUPFAM" id="SSF47384">
    <property type="entry name" value="Homodimeric domain of signal transducing histidine kinase"/>
    <property type="match status" value="1"/>
</dbReference>
<dbReference type="CDD" id="cd00082">
    <property type="entry name" value="HisKA"/>
    <property type="match status" value="1"/>
</dbReference>
<dbReference type="RefSeq" id="WP_169362286.1">
    <property type="nucleotide sequence ID" value="NZ_JAAVJL010000001.1"/>
</dbReference>
<evidence type="ECO:0000256" key="2">
    <source>
        <dbReference type="ARBA" id="ARBA00012438"/>
    </source>
</evidence>
<name>A0ABX1LPH5_9CYAN</name>
<dbReference type="InterPro" id="IPR003594">
    <property type="entry name" value="HATPase_dom"/>
</dbReference>
<comment type="catalytic activity">
    <reaction evidence="1">
        <text>ATP + protein L-histidine = ADP + protein N-phospho-L-histidine.</text>
        <dbReference type="EC" id="2.7.13.3"/>
    </reaction>
</comment>
<dbReference type="CDD" id="cd19920">
    <property type="entry name" value="REC_PA4781-like"/>
    <property type="match status" value="1"/>
</dbReference>
<keyword evidence="3 6" id="KW-0597">Phosphoprotein</keyword>
<sequence>MLIESMSQQGLILIVDDEPANLNVLSDVLIAERYDVAIANSGERAITIVNRQLPDLILLDIHMPDMDGFAVCQKLKENQRTSAIPVIFMTALNDIDNKVKGFELGAVDYITKPFNVRELLARIKNHLQLTRVTQNLEKVKEQLSLVLKGSNDGWWDFDLLQNQAYNSPRWWDMLGYTDREIESSFENWQKLIHPDDRDRVNAQIITTESNSQQHLLEFEYRLLHKQGHYVPIYARALLQRDDTGKAIRISGTNSDLTAWKQKESELQQALKTVHELNLELENRVAERTQTLQRLMAAIEASIDGIAVVNEEGKYIYINAAHLDLFGYQHPSELIGETWKVFYYPDEVQRIEQEVFPIIGETQKWRGEAIAKRRDGSTFIEELSLTMVQGVGLICVCRDVTDRKEMENGIRQSLAKEKELSQLRSNFISTASHEFRTPLTIISSSSSILENYSDRLTEDKKSSHLQRIQSSVNHMVNLLDDVLTVNRAEVNKLDFNPEIVDLVTFCQNITEEIQLSTKEHSISFFAISNNLDETDLTTLNIRCDVKLMRQIITNLLSNAIKYTPDGGMIYLWLMQQDNNAVLKVQDHGIGIPIDDQTKLFDSFYRAGNVGNISGTGLGLAIVKKCVDLHNGVIGVESAINEGTTFTVILPKSPNISNSPKRIHEMLIN</sequence>
<dbReference type="Gene3D" id="6.10.250.690">
    <property type="match status" value="1"/>
</dbReference>
<evidence type="ECO:0000313" key="13">
    <source>
        <dbReference type="Proteomes" id="UP000738376"/>
    </source>
</evidence>
<dbReference type="PANTHER" id="PTHR43547:SF2">
    <property type="entry name" value="HYBRID SIGNAL TRANSDUCTION HISTIDINE KINASE C"/>
    <property type="match status" value="1"/>
</dbReference>
<evidence type="ECO:0000256" key="5">
    <source>
        <dbReference type="ARBA" id="ARBA00023012"/>
    </source>
</evidence>
<dbReference type="Gene3D" id="3.30.565.10">
    <property type="entry name" value="Histidine kinase-like ATPase, C-terminal domain"/>
    <property type="match status" value="1"/>
</dbReference>
<evidence type="ECO:0000256" key="3">
    <source>
        <dbReference type="ARBA" id="ARBA00022553"/>
    </source>
</evidence>
<dbReference type="InterPro" id="IPR013655">
    <property type="entry name" value="PAS_fold_3"/>
</dbReference>
<dbReference type="SMART" id="SM00448">
    <property type="entry name" value="REC"/>
    <property type="match status" value="1"/>
</dbReference>
<dbReference type="InterPro" id="IPR011006">
    <property type="entry name" value="CheY-like_superfamily"/>
</dbReference>
<evidence type="ECO:0000256" key="1">
    <source>
        <dbReference type="ARBA" id="ARBA00000085"/>
    </source>
</evidence>
<dbReference type="SUPFAM" id="SSF52172">
    <property type="entry name" value="CheY-like"/>
    <property type="match status" value="1"/>
</dbReference>
<dbReference type="CDD" id="cd00130">
    <property type="entry name" value="PAS"/>
    <property type="match status" value="2"/>
</dbReference>
<dbReference type="InterPro" id="IPR005467">
    <property type="entry name" value="His_kinase_dom"/>
</dbReference>
<dbReference type="CDD" id="cd00075">
    <property type="entry name" value="HATPase"/>
    <property type="match status" value="1"/>
</dbReference>
<keyword evidence="5" id="KW-0902">Two-component regulatory system</keyword>
<dbReference type="InterPro" id="IPR036097">
    <property type="entry name" value="HisK_dim/P_sf"/>
</dbReference>
<dbReference type="EC" id="2.7.13.3" evidence="2"/>
<dbReference type="InterPro" id="IPR001610">
    <property type="entry name" value="PAC"/>
</dbReference>
<gene>
    <name evidence="12" type="ORF">HC246_04130</name>
</gene>
<evidence type="ECO:0000313" key="12">
    <source>
        <dbReference type="EMBL" id="NMF57226.1"/>
    </source>
</evidence>
<dbReference type="InterPro" id="IPR003661">
    <property type="entry name" value="HisK_dim/P_dom"/>
</dbReference>
<dbReference type="Gene3D" id="3.40.50.2300">
    <property type="match status" value="1"/>
</dbReference>
<dbReference type="InterPro" id="IPR004358">
    <property type="entry name" value="Sig_transdc_His_kin-like_C"/>
</dbReference>
<reference evidence="12 13" key="1">
    <citation type="submission" date="2020-03" db="EMBL/GenBank/DDBJ databases">
        <title>Draft Genome Sequence of 2-Methylisoborneol Producing Pseudanabaena yagii Strain GIHE-NHR1 Isolated from North Han River in South Korea.</title>
        <authorList>
            <person name="Jeong J."/>
        </authorList>
    </citation>
    <scope>NUCLEOTIDE SEQUENCE [LARGE SCALE GENOMIC DNA]</scope>
    <source>
        <strain evidence="12 13">GIHE-NHR1</strain>
    </source>
</reference>
<protein>
    <recommendedName>
        <fullName evidence="2">histidine kinase</fullName>
        <ecNumber evidence="2">2.7.13.3</ecNumber>
    </recommendedName>
</protein>
<dbReference type="Proteomes" id="UP000738376">
    <property type="component" value="Unassembled WGS sequence"/>
</dbReference>
<dbReference type="PROSITE" id="PS50110">
    <property type="entry name" value="RESPONSE_REGULATORY"/>
    <property type="match status" value="1"/>
</dbReference>
<dbReference type="InterPro" id="IPR000700">
    <property type="entry name" value="PAS-assoc_C"/>
</dbReference>
<accession>A0ABX1LPH5</accession>
<dbReference type="SUPFAM" id="SSF55874">
    <property type="entry name" value="ATPase domain of HSP90 chaperone/DNA topoisomerase II/histidine kinase"/>
    <property type="match status" value="1"/>
</dbReference>
<evidence type="ECO:0000259" key="10">
    <source>
        <dbReference type="PROSITE" id="PS50112"/>
    </source>
</evidence>
<dbReference type="Pfam" id="PF00072">
    <property type="entry name" value="Response_reg"/>
    <property type="match status" value="1"/>
</dbReference>
<organism evidence="12 13">
    <name type="scientific">Pseudanabaena yagii GIHE-NHR1</name>
    <dbReference type="NCBI Taxonomy" id="2722753"/>
    <lineage>
        <taxon>Bacteria</taxon>
        <taxon>Bacillati</taxon>
        <taxon>Cyanobacteriota</taxon>
        <taxon>Cyanophyceae</taxon>
        <taxon>Pseudanabaenales</taxon>
        <taxon>Pseudanabaenaceae</taxon>
        <taxon>Pseudanabaena</taxon>
        <taxon>Pseudanabaena yagii</taxon>
    </lineage>
</organism>
<keyword evidence="7" id="KW-0175">Coiled coil</keyword>
<dbReference type="Gene3D" id="3.30.450.20">
    <property type="entry name" value="PAS domain"/>
    <property type="match status" value="2"/>
</dbReference>
<dbReference type="PANTHER" id="PTHR43547">
    <property type="entry name" value="TWO-COMPONENT HISTIDINE KINASE"/>
    <property type="match status" value="1"/>
</dbReference>
<evidence type="ECO:0000256" key="4">
    <source>
        <dbReference type="ARBA" id="ARBA00022777"/>
    </source>
</evidence>
<evidence type="ECO:0000259" key="8">
    <source>
        <dbReference type="PROSITE" id="PS50109"/>
    </source>
</evidence>
<dbReference type="NCBIfam" id="TIGR00229">
    <property type="entry name" value="sensory_box"/>
    <property type="match status" value="2"/>
</dbReference>